<keyword evidence="10" id="KW-0406">Ion transport</keyword>
<evidence type="ECO:0000256" key="19">
    <source>
        <dbReference type="SAM" id="Phobius"/>
    </source>
</evidence>
<comment type="similarity">
    <text evidence="2">Belongs to the MCU (TC 1.A.77) family.</text>
</comment>
<keyword evidence="5" id="KW-0107">Calcium channel</keyword>
<gene>
    <name evidence="21" type="ORF">MYCTH_2305722</name>
</gene>
<evidence type="ECO:0000256" key="2">
    <source>
        <dbReference type="ARBA" id="ARBA00005653"/>
    </source>
</evidence>
<feature type="compositionally biased region" description="Basic and acidic residues" evidence="18">
    <location>
        <begin position="451"/>
        <end position="477"/>
    </location>
</feature>
<evidence type="ECO:0000256" key="17">
    <source>
        <dbReference type="ARBA" id="ARBA00045938"/>
    </source>
</evidence>
<reference evidence="21 22" key="1">
    <citation type="journal article" date="2011" name="Nat. Biotechnol.">
        <title>Comparative genomic analysis of the thermophilic biomass-degrading fungi Myceliophthora thermophila and Thielavia terrestris.</title>
        <authorList>
            <person name="Berka R.M."/>
            <person name="Grigoriev I.V."/>
            <person name="Otillar R."/>
            <person name="Salamov A."/>
            <person name="Grimwood J."/>
            <person name="Reid I."/>
            <person name="Ishmael N."/>
            <person name="John T."/>
            <person name="Darmond C."/>
            <person name="Moisan M.-C."/>
            <person name="Henrissat B."/>
            <person name="Coutinho P.M."/>
            <person name="Lombard V."/>
            <person name="Natvig D.O."/>
            <person name="Lindquist E."/>
            <person name="Schmutz J."/>
            <person name="Lucas S."/>
            <person name="Harris P."/>
            <person name="Powlowski J."/>
            <person name="Bellemare A."/>
            <person name="Taylor D."/>
            <person name="Butler G."/>
            <person name="de Vries R.P."/>
            <person name="Allijn I.E."/>
            <person name="van den Brink J."/>
            <person name="Ushinsky S."/>
            <person name="Storms R."/>
            <person name="Powell A.J."/>
            <person name="Paulsen I.T."/>
            <person name="Elbourne L.D.H."/>
            <person name="Baker S.E."/>
            <person name="Magnuson J."/>
            <person name="LaBoissiere S."/>
            <person name="Clutterbuck A.J."/>
            <person name="Martinez D."/>
            <person name="Wogulis M."/>
            <person name="de Leon A.L."/>
            <person name="Rey M.W."/>
            <person name="Tsang A."/>
        </authorList>
    </citation>
    <scope>NUCLEOTIDE SEQUENCE [LARGE SCALE GENOMIC DNA]</scope>
    <source>
        <strain evidence="22">ATCC 42464 / BCRC 31852 / DSM 1799</strain>
    </source>
</reference>
<sequence length="504" mass="58120">MNHVSGRLRSQLIRGSTCCSLAARFQRQFPITCRPLRPRVFARQLQRFAPRAAPSQTDPEAKAKKLDQKVLDEQEQEVRVRQNQVKRPWHREGADDPPTVGVEKEAAPVREGRLLTTPTRLLKLILPLSTTVEKDRDNNSKHDYGRSISPNDTIRPLALLVHPQQPLSYVERLIQAELPPVIEDGKEKIPSVYFRTEDTEHGDNKPTTRTEARRRDEESASRTAGPTHVESYSGLGHEGPKRQGSDKNWVRWSNSTELGDFIRDAARGREFAIEIEGYNVEMRVSVPSFSDRTYYMRAQLRKLSRQIDEQSQIKRECDMLAYNRANLLAKGGFALLSGWWGVVYYVTFHTEFGWDLVEPVTYLAGLSTIMGGYLWFLYISKDLSYKAAMNVTVSRRQNALYEARGFDHKRWEQLVQEANALRREIKVIAVEYDVDWDEAKEVGDDVKEVLSEERSKAGHRVRSSEKERDEEFTEQERKKKRRRVHKRGQAEGRASVVAWSTVRP</sequence>
<keyword evidence="7" id="KW-0999">Mitochondrion inner membrane</keyword>
<dbReference type="STRING" id="573729.G2QFJ3"/>
<evidence type="ECO:0000256" key="4">
    <source>
        <dbReference type="ARBA" id="ARBA00022568"/>
    </source>
</evidence>
<evidence type="ECO:0000256" key="18">
    <source>
        <dbReference type="SAM" id="MobiDB-lite"/>
    </source>
</evidence>
<dbReference type="VEuPathDB" id="FungiDB:MYCTH_2305722"/>
<dbReference type="EMBL" id="CP003005">
    <property type="protein sequence ID" value="AEO58415.1"/>
    <property type="molecule type" value="Genomic_DNA"/>
</dbReference>
<feature type="region of interest" description="Disordered" evidence="18">
    <location>
        <begin position="49"/>
        <end position="106"/>
    </location>
</feature>
<keyword evidence="12 19" id="KW-0472">Membrane</keyword>
<dbReference type="eggNOG" id="KOG2966">
    <property type="taxonomic scope" value="Eukaryota"/>
</dbReference>
<dbReference type="InterPro" id="IPR039055">
    <property type="entry name" value="MCU_fam"/>
</dbReference>
<evidence type="ECO:0000256" key="5">
    <source>
        <dbReference type="ARBA" id="ARBA00022673"/>
    </source>
</evidence>
<comment type="function">
    <text evidence="17">Highly selective calcium channel localized to the inner mitochondrial membrane, which mediates calcium uptake into the mitochondrial matrix. Mitochondrial calcium homeostasis plays key roles in cellular physiology and regulates ATP production, cytoplasmic calcium signals and activation of cell death pathways. Sufficient to operate as a pore-forming channel without the need of calcium-sensor or auxiliary subunit.</text>
</comment>
<dbReference type="Proteomes" id="UP000007322">
    <property type="component" value="Chromosome 4"/>
</dbReference>
<evidence type="ECO:0000256" key="7">
    <source>
        <dbReference type="ARBA" id="ARBA00022792"/>
    </source>
</evidence>
<keyword evidence="9 19" id="KW-1133">Transmembrane helix</keyword>
<dbReference type="GO" id="GO:1990246">
    <property type="term" value="C:uniplex complex"/>
    <property type="evidence" value="ECO:0007669"/>
    <property type="project" value="TreeGrafter"/>
</dbReference>
<evidence type="ECO:0000256" key="12">
    <source>
        <dbReference type="ARBA" id="ARBA00023136"/>
    </source>
</evidence>
<dbReference type="PANTHER" id="PTHR13462">
    <property type="entry name" value="CALCIUM UNIPORTER PROTEIN, MITOCHONDRIAL"/>
    <property type="match status" value="1"/>
</dbReference>
<keyword evidence="8" id="KW-0106">Calcium</keyword>
<accession>G2QFJ3</accession>
<feature type="compositionally biased region" description="Basic and acidic residues" evidence="18">
    <location>
        <begin position="195"/>
        <end position="220"/>
    </location>
</feature>
<feature type="compositionally biased region" description="Basic and acidic residues" evidence="18">
    <location>
        <begin position="59"/>
        <end position="80"/>
    </location>
</feature>
<evidence type="ECO:0000259" key="20">
    <source>
        <dbReference type="Pfam" id="PF04678"/>
    </source>
</evidence>
<feature type="region of interest" description="Disordered" evidence="18">
    <location>
        <begin position="451"/>
        <end position="504"/>
    </location>
</feature>
<evidence type="ECO:0000256" key="13">
    <source>
        <dbReference type="ARBA" id="ARBA00023303"/>
    </source>
</evidence>
<dbReference type="Pfam" id="PF04678">
    <property type="entry name" value="MCU"/>
    <property type="match status" value="1"/>
</dbReference>
<proteinExistence type="inferred from homology"/>
<comment type="subcellular location">
    <subcellularLocation>
        <location evidence="1">Mitochondrion inner membrane</location>
        <topology evidence="1">Multi-pass membrane protein</topology>
    </subcellularLocation>
</comment>
<dbReference type="GO" id="GO:0005262">
    <property type="term" value="F:calcium channel activity"/>
    <property type="evidence" value="ECO:0007669"/>
    <property type="project" value="UniProtKB-KW"/>
</dbReference>
<dbReference type="OrthoDB" id="278338at2759"/>
<dbReference type="InterPro" id="IPR006769">
    <property type="entry name" value="MCU_C"/>
</dbReference>
<dbReference type="GO" id="GO:0051560">
    <property type="term" value="P:mitochondrial calcium ion homeostasis"/>
    <property type="evidence" value="ECO:0007669"/>
    <property type="project" value="InterPro"/>
</dbReference>
<keyword evidence="22" id="KW-1185">Reference proteome</keyword>
<keyword evidence="13" id="KW-0407">Ion channel</keyword>
<keyword evidence="4" id="KW-0109">Calcium transport</keyword>
<evidence type="ECO:0000256" key="16">
    <source>
        <dbReference type="ARBA" id="ARBA00044981"/>
    </source>
</evidence>
<dbReference type="AlphaFoldDB" id="G2QFJ3"/>
<dbReference type="HOGENOM" id="CLU_035826_1_1_1"/>
<evidence type="ECO:0000256" key="10">
    <source>
        <dbReference type="ARBA" id="ARBA00023065"/>
    </source>
</evidence>
<dbReference type="GeneID" id="11509900"/>
<dbReference type="OMA" id="IKHECDA"/>
<feature type="transmembrane region" description="Helical" evidence="19">
    <location>
        <begin position="327"/>
        <end position="348"/>
    </location>
</feature>
<keyword evidence="6 19" id="KW-0812">Transmembrane</keyword>
<feature type="transmembrane region" description="Helical" evidence="19">
    <location>
        <begin position="360"/>
        <end position="379"/>
    </location>
</feature>
<evidence type="ECO:0000256" key="14">
    <source>
        <dbReference type="ARBA" id="ARBA00036634"/>
    </source>
</evidence>
<evidence type="ECO:0000256" key="8">
    <source>
        <dbReference type="ARBA" id="ARBA00022837"/>
    </source>
</evidence>
<feature type="compositionally biased region" description="Basic and acidic residues" evidence="18">
    <location>
        <begin position="238"/>
        <end position="248"/>
    </location>
</feature>
<dbReference type="RefSeq" id="XP_003663660.1">
    <property type="nucleotide sequence ID" value="XM_003663612.1"/>
</dbReference>
<feature type="domain" description="Calcium uniporter protein C-terminal" evidence="20">
    <location>
        <begin position="292"/>
        <end position="414"/>
    </location>
</feature>
<dbReference type="GO" id="GO:0036444">
    <property type="term" value="P:calcium import into the mitochondrion"/>
    <property type="evidence" value="ECO:0007669"/>
    <property type="project" value="TreeGrafter"/>
</dbReference>
<dbReference type="KEGG" id="mtm:MYCTH_2305722"/>
<evidence type="ECO:0000256" key="15">
    <source>
        <dbReference type="ARBA" id="ARBA00044966"/>
    </source>
</evidence>
<dbReference type="InParanoid" id="G2QFJ3"/>
<evidence type="ECO:0000256" key="11">
    <source>
        <dbReference type="ARBA" id="ARBA00023128"/>
    </source>
</evidence>
<evidence type="ECO:0000313" key="22">
    <source>
        <dbReference type="Proteomes" id="UP000007322"/>
    </source>
</evidence>
<evidence type="ECO:0000256" key="6">
    <source>
        <dbReference type="ARBA" id="ARBA00022692"/>
    </source>
</evidence>
<evidence type="ECO:0000256" key="3">
    <source>
        <dbReference type="ARBA" id="ARBA00022448"/>
    </source>
</evidence>
<keyword evidence="11" id="KW-0496">Mitochondrion</keyword>
<comment type="subunit">
    <text evidence="15">Homotetramer, assembles in a dimer or dimers configuration with two interfaces.</text>
</comment>
<keyword evidence="3" id="KW-0813">Transport</keyword>
<evidence type="ECO:0000256" key="9">
    <source>
        <dbReference type="ARBA" id="ARBA00022989"/>
    </source>
</evidence>
<dbReference type="PANTHER" id="PTHR13462:SF10">
    <property type="entry name" value="CALCIUM UNIPORTER PROTEIN, MITOCHONDRIAL"/>
    <property type="match status" value="1"/>
</dbReference>
<feature type="compositionally biased region" description="Basic residues" evidence="18">
    <location>
        <begin position="478"/>
        <end position="487"/>
    </location>
</feature>
<feature type="region of interest" description="Disordered" evidence="18">
    <location>
        <begin position="195"/>
        <end position="248"/>
    </location>
</feature>
<name>G2QFJ3_THET4</name>
<protein>
    <recommendedName>
        <fullName evidence="16">Calcium uniporter protein, mitochondrial</fullName>
    </recommendedName>
</protein>
<dbReference type="GO" id="GO:0015292">
    <property type="term" value="F:uniporter activity"/>
    <property type="evidence" value="ECO:0007669"/>
    <property type="project" value="TreeGrafter"/>
</dbReference>
<organism evidence="21 22">
    <name type="scientific">Thermothelomyces thermophilus (strain ATCC 42464 / BCRC 31852 / DSM 1799)</name>
    <name type="common">Sporotrichum thermophile</name>
    <dbReference type="NCBI Taxonomy" id="573729"/>
    <lineage>
        <taxon>Eukaryota</taxon>
        <taxon>Fungi</taxon>
        <taxon>Dikarya</taxon>
        <taxon>Ascomycota</taxon>
        <taxon>Pezizomycotina</taxon>
        <taxon>Sordariomycetes</taxon>
        <taxon>Sordariomycetidae</taxon>
        <taxon>Sordariales</taxon>
        <taxon>Chaetomiaceae</taxon>
        <taxon>Thermothelomyces</taxon>
    </lineage>
</organism>
<evidence type="ECO:0000256" key="1">
    <source>
        <dbReference type="ARBA" id="ARBA00004448"/>
    </source>
</evidence>
<evidence type="ECO:0000313" key="21">
    <source>
        <dbReference type="EMBL" id="AEO58415.1"/>
    </source>
</evidence>
<comment type="catalytic activity">
    <reaction evidence="14">
        <text>Ca(2+)(in) = Ca(2+)(out)</text>
        <dbReference type="Rhea" id="RHEA:29671"/>
        <dbReference type="ChEBI" id="CHEBI:29108"/>
    </reaction>
</comment>